<reference evidence="2 3" key="1">
    <citation type="submission" date="2018-01" db="EMBL/GenBank/DDBJ databases">
        <title>Genomic Encyclopedia of Type Strains, Phase III (KMG-III): the genomes of soil and plant-associated and newly described type strains.</title>
        <authorList>
            <person name="Whitman W."/>
        </authorList>
    </citation>
    <scope>NUCLEOTIDE SEQUENCE [LARGE SCALE GENOMIC DNA]</scope>
    <source>
        <strain evidence="2 3">JCM 18070</strain>
    </source>
</reference>
<dbReference type="AlphaFoldDB" id="A0A2S4M1C3"/>
<dbReference type="EMBL" id="PQGA01000014">
    <property type="protein sequence ID" value="POR48468.1"/>
    <property type="molecule type" value="Genomic_DNA"/>
</dbReference>
<keyword evidence="1" id="KW-0812">Transmembrane</keyword>
<dbReference type="RefSeq" id="WP_103706313.1">
    <property type="nucleotide sequence ID" value="NZ_PQGA01000014.1"/>
</dbReference>
<sequence>MYNFVCCLLSNLALLAAVQLVCWFIRAMRPDLRVHGERVFIGMIAIAFVFDAALTFLVFADATGPWQRYHPVSAFCARALAYALAVAVALAFARRAARAAAQRNAREPRQDGALVIETSPYSKSRLPM</sequence>
<proteinExistence type="predicted"/>
<keyword evidence="1" id="KW-0472">Membrane</keyword>
<feature type="transmembrane region" description="Helical" evidence="1">
    <location>
        <begin position="72"/>
        <end position="93"/>
    </location>
</feature>
<evidence type="ECO:0000313" key="2">
    <source>
        <dbReference type="EMBL" id="POR48468.1"/>
    </source>
</evidence>
<feature type="transmembrane region" description="Helical" evidence="1">
    <location>
        <begin position="12"/>
        <end position="28"/>
    </location>
</feature>
<comment type="caution">
    <text evidence="2">The sequence shown here is derived from an EMBL/GenBank/DDBJ whole genome shotgun (WGS) entry which is preliminary data.</text>
</comment>
<gene>
    <name evidence="2" type="ORF">B0G62_11453</name>
</gene>
<keyword evidence="1" id="KW-1133">Transmembrane helix</keyword>
<keyword evidence="3" id="KW-1185">Reference proteome</keyword>
<feature type="transmembrane region" description="Helical" evidence="1">
    <location>
        <begin position="40"/>
        <end position="60"/>
    </location>
</feature>
<protein>
    <submittedName>
        <fullName evidence="2">Uncharacterized protein</fullName>
    </submittedName>
</protein>
<evidence type="ECO:0000256" key="1">
    <source>
        <dbReference type="SAM" id="Phobius"/>
    </source>
</evidence>
<dbReference type="Proteomes" id="UP000237381">
    <property type="component" value="Unassembled WGS sequence"/>
</dbReference>
<name>A0A2S4M1C3_9BURK</name>
<evidence type="ECO:0000313" key="3">
    <source>
        <dbReference type="Proteomes" id="UP000237381"/>
    </source>
</evidence>
<accession>A0A2S4M1C3</accession>
<organism evidence="2 3">
    <name type="scientific">Paraburkholderia eburnea</name>
    <dbReference type="NCBI Taxonomy" id="1189126"/>
    <lineage>
        <taxon>Bacteria</taxon>
        <taxon>Pseudomonadati</taxon>
        <taxon>Pseudomonadota</taxon>
        <taxon>Betaproteobacteria</taxon>
        <taxon>Burkholderiales</taxon>
        <taxon>Burkholderiaceae</taxon>
        <taxon>Paraburkholderia</taxon>
    </lineage>
</organism>
<dbReference type="OrthoDB" id="9007851at2"/>